<dbReference type="InterPro" id="IPR004143">
    <property type="entry name" value="BPL_LPL_catalytic"/>
</dbReference>
<dbReference type="PANTHER" id="PTHR10993">
    <property type="entry name" value="OCTANOYLTRANSFERASE"/>
    <property type="match status" value="1"/>
</dbReference>
<dbReference type="PROSITE" id="PS51733">
    <property type="entry name" value="BPL_LPL_CATALYTIC"/>
    <property type="match status" value="1"/>
</dbReference>
<dbReference type="CDD" id="cd16444">
    <property type="entry name" value="LipB"/>
    <property type="match status" value="1"/>
</dbReference>
<dbReference type="PROSITE" id="PS01313">
    <property type="entry name" value="LIPB"/>
    <property type="match status" value="1"/>
</dbReference>
<comment type="similarity">
    <text evidence="2">Belongs to the LipB family.</text>
</comment>
<evidence type="ECO:0000259" key="7">
    <source>
        <dbReference type="PROSITE" id="PS51733"/>
    </source>
</evidence>
<dbReference type="Gene3D" id="3.30.930.10">
    <property type="entry name" value="Bira Bifunctional Protein, Domain 2"/>
    <property type="match status" value="1"/>
</dbReference>
<dbReference type="Proteomes" id="UP000799771">
    <property type="component" value="Unassembled WGS sequence"/>
</dbReference>
<gene>
    <name evidence="8" type="ORF">P153DRAFT_334587</name>
</gene>
<dbReference type="EMBL" id="ML977501">
    <property type="protein sequence ID" value="KAF2132069.1"/>
    <property type="molecule type" value="Genomic_DNA"/>
</dbReference>
<keyword evidence="9" id="KW-1185">Reference proteome</keyword>
<dbReference type="UniPathway" id="UPA00538">
    <property type="reaction ID" value="UER00592"/>
</dbReference>
<dbReference type="RefSeq" id="XP_033526456.1">
    <property type="nucleotide sequence ID" value="XM_033665622.1"/>
</dbReference>
<dbReference type="GeneID" id="54406054"/>
<evidence type="ECO:0000256" key="2">
    <source>
        <dbReference type="ARBA" id="ARBA00007907"/>
    </source>
</evidence>
<evidence type="ECO:0000256" key="3">
    <source>
        <dbReference type="ARBA" id="ARBA00012334"/>
    </source>
</evidence>
<dbReference type="InterPro" id="IPR020605">
    <property type="entry name" value="Octanoyltransferase_CS"/>
</dbReference>
<accession>A0A6A6AJE9</accession>
<dbReference type="OrthoDB" id="19908at2759"/>
<dbReference type="Pfam" id="PF21948">
    <property type="entry name" value="LplA-B_cat"/>
    <property type="match status" value="1"/>
</dbReference>
<dbReference type="SUPFAM" id="SSF55681">
    <property type="entry name" value="Class II aaRS and biotin synthetases"/>
    <property type="match status" value="1"/>
</dbReference>
<dbReference type="NCBIfam" id="TIGR00214">
    <property type="entry name" value="lipB"/>
    <property type="match status" value="1"/>
</dbReference>
<dbReference type="InterPro" id="IPR000544">
    <property type="entry name" value="Octanoyltransferase"/>
</dbReference>
<dbReference type="GO" id="GO:0033819">
    <property type="term" value="F:lipoyl(octanoyl) transferase activity"/>
    <property type="evidence" value="ECO:0007669"/>
    <property type="project" value="UniProtKB-EC"/>
</dbReference>
<keyword evidence="5" id="KW-0012">Acyltransferase</keyword>
<name>A0A6A6AJE9_9PLEO</name>
<evidence type="ECO:0000256" key="5">
    <source>
        <dbReference type="ARBA" id="ARBA00023315"/>
    </source>
</evidence>
<protein>
    <recommendedName>
        <fullName evidence="3">lipoyl(octanoyl) transferase</fullName>
        <ecNumber evidence="3">2.3.1.181</ecNumber>
    </recommendedName>
</protein>
<organism evidence="8 9">
    <name type="scientific">Dothidotthia symphoricarpi CBS 119687</name>
    <dbReference type="NCBI Taxonomy" id="1392245"/>
    <lineage>
        <taxon>Eukaryota</taxon>
        <taxon>Fungi</taxon>
        <taxon>Dikarya</taxon>
        <taxon>Ascomycota</taxon>
        <taxon>Pezizomycotina</taxon>
        <taxon>Dothideomycetes</taxon>
        <taxon>Pleosporomycetidae</taxon>
        <taxon>Pleosporales</taxon>
        <taxon>Dothidotthiaceae</taxon>
        <taxon>Dothidotthia</taxon>
    </lineage>
</organism>
<comment type="pathway">
    <text evidence="1">Protein modification; protein lipoylation via endogenous pathway; protein N(6)-(lipoyl)lysine from octanoyl-[acyl-carrier-protein]: step 1/2.</text>
</comment>
<feature type="region of interest" description="Disordered" evidence="6">
    <location>
        <begin position="26"/>
        <end position="51"/>
    </location>
</feature>
<reference evidence="8" key="1">
    <citation type="journal article" date="2020" name="Stud. Mycol.">
        <title>101 Dothideomycetes genomes: a test case for predicting lifestyles and emergence of pathogens.</title>
        <authorList>
            <person name="Haridas S."/>
            <person name="Albert R."/>
            <person name="Binder M."/>
            <person name="Bloem J."/>
            <person name="Labutti K."/>
            <person name="Salamov A."/>
            <person name="Andreopoulos B."/>
            <person name="Baker S."/>
            <person name="Barry K."/>
            <person name="Bills G."/>
            <person name="Bluhm B."/>
            <person name="Cannon C."/>
            <person name="Castanera R."/>
            <person name="Culley D."/>
            <person name="Daum C."/>
            <person name="Ezra D."/>
            <person name="Gonzalez J."/>
            <person name="Henrissat B."/>
            <person name="Kuo A."/>
            <person name="Liang C."/>
            <person name="Lipzen A."/>
            <person name="Lutzoni F."/>
            <person name="Magnuson J."/>
            <person name="Mondo S."/>
            <person name="Nolan M."/>
            <person name="Ohm R."/>
            <person name="Pangilinan J."/>
            <person name="Park H.-J."/>
            <person name="Ramirez L."/>
            <person name="Alfaro M."/>
            <person name="Sun H."/>
            <person name="Tritt A."/>
            <person name="Yoshinaga Y."/>
            <person name="Zwiers L.-H."/>
            <person name="Turgeon B."/>
            <person name="Goodwin S."/>
            <person name="Spatafora J."/>
            <person name="Crous P."/>
            <person name="Grigoriev I."/>
        </authorList>
    </citation>
    <scope>NUCLEOTIDE SEQUENCE</scope>
    <source>
        <strain evidence="8">CBS 119687</strain>
    </source>
</reference>
<dbReference type="EC" id="2.3.1.181" evidence="3"/>
<dbReference type="PANTHER" id="PTHR10993:SF7">
    <property type="entry name" value="LIPOYLTRANSFERASE 2, MITOCHONDRIAL-RELATED"/>
    <property type="match status" value="1"/>
</dbReference>
<dbReference type="GO" id="GO:0009249">
    <property type="term" value="P:protein lipoylation"/>
    <property type="evidence" value="ECO:0007669"/>
    <property type="project" value="InterPro"/>
</dbReference>
<evidence type="ECO:0000256" key="6">
    <source>
        <dbReference type="SAM" id="MobiDB-lite"/>
    </source>
</evidence>
<evidence type="ECO:0000256" key="1">
    <source>
        <dbReference type="ARBA" id="ARBA00004821"/>
    </source>
</evidence>
<feature type="domain" description="BPL/LPL catalytic" evidence="7">
    <location>
        <begin position="100"/>
        <end position="283"/>
    </location>
</feature>
<evidence type="ECO:0000313" key="9">
    <source>
        <dbReference type="Proteomes" id="UP000799771"/>
    </source>
</evidence>
<keyword evidence="4 8" id="KW-0808">Transferase</keyword>
<evidence type="ECO:0000256" key="4">
    <source>
        <dbReference type="ARBA" id="ARBA00022679"/>
    </source>
</evidence>
<evidence type="ECO:0000313" key="8">
    <source>
        <dbReference type="EMBL" id="KAF2132069.1"/>
    </source>
</evidence>
<dbReference type="InterPro" id="IPR045864">
    <property type="entry name" value="aa-tRNA-synth_II/BPL/LPL"/>
</dbReference>
<proteinExistence type="inferred from homology"/>
<feature type="compositionally biased region" description="Polar residues" evidence="6">
    <location>
        <begin position="31"/>
        <end position="44"/>
    </location>
</feature>
<dbReference type="AlphaFoldDB" id="A0A6A6AJE9"/>
<sequence length="299" mass="32949">MSCDKSSNTRRKSRVLFQKVQLIDKPPYDALNQTPHHSTNPTQTKHPKHAQRAITTPNSPMRQKLLHIHLQGPVPYQVAARLQERLVSRFLASKPPSTTPAPPPHIITTSFHPVYTCGRREVGTVSPTQQAHLRADGRAEFVEALRGGQTTFHGPGQLVAYPILDLRAHKLTPRDYVCLLEKSLIATCAAFGIKAMTTENTGVWTSPDEKIAAIGVHMRRNVTSHGVGLNVGTDLWWFDRIVACGLEGKRATSFVKQGVVGLDVEGVGEEFVREVAGRLVGVEGVERVGEREVDDLLRA</sequence>